<evidence type="ECO:0008006" key="3">
    <source>
        <dbReference type="Google" id="ProtNLM"/>
    </source>
</evidence>
<keyword evidence="2" id="KW-1185">Reference proteome</keyword>
<gene>
    <name evidence="1" type="ORF">OHC33_010145</name>
</gene>
<dbReference type="Proteomes" id="UP001316803">
    <property type="component" value="Unassembled WGS sequence"/>
</dbReference>
<accession>A0AAN8E8L0</accession>
<dbReference type="AlphaFoldDB" id="A0AAN8E8L0"/>
<evidence type="ECO:0000313" key="1">
    <source>
        <dbReference type="EMBL" id="KAK5948894.1"/>
    </source>
</evidence>
<name>A0AAN8E8L0_9EURO</name>
<evidence type="ECO:0000313" key="2">
    <source>
        <dbReference type="Proteomes" id="UP001316803"/>
    </source>
</evidence>
<dbReference type="EMBL" id="JAKLMC020000042">
    <property type="protein sequence ID" value="KAK5948894.1"/>
    <property type="molecule type" value="Genomic_DNA"/>
</dbReference>
<protein>
    <recommendedName>
        <fullName evidence="3">F-box domain-containing protein</fullName>
    </recommendedName>
</protein>
<comment type="caution">
    <text evidence="1">The sequence shown here is derived from an EMBL/GenBank/DDBJ whole genome shotgun (WGS) entry which is preliminary data.</text>
</comment>
<proteinExistence type="predicted"/>
<organism evidence="1 2">
    <name type="scientific">Knufia fluminis</name>
    <dbReference type="NCBI Taxonomy" id="191047"/>
    <lineage>
        <taxon>Eukaryota</taxon>
        <taxon>Fungi</taxon>
        <taxon>Dikarya</taxon>
        <taxon>Ascomycota</taxon>
        <taxon>Pezizomycotina</taxon>
        <taxon>Eurotiomycetes</taxon>
        <taxon>Chaetothyriomycetidae</taxon>
        <taxon>Chaetothyriales</taxon>
        <taxon>Trichomeriaceae</taxon>
        <taxon>Knufia</taxon>
    </lineage>
</organism>
<sequence>MGHLLDLPTELHIQIIEHLVANHHCKWPLRDILILAAASPVLRNVVLLQVPIEHRLRTLGCKWPLEEMLSIDGTSSRLTDVVLLPIDRRLQLLPCKWPVKDMLKVAATSIALKSVVLAPIDERLQALEAEKKSGRRNRRQRWRLNEKMRPIRQIKSWIEEGLTLDLPRTRERSEYDLMRTQIRGESNRCCAASRAEKCLVCA</sequence>
<reference evidence="1 2" key="1">
    <citation type="submission" date="2022-12" db="EMBL/GenBank/DDBJ databases">
        <title>Genomic features and morphological characterization of a novel Knufia sp. strain isolated from spacecraft assembly facility.</title>
        <authorList>
            <person name="Teixeira M."/>
            <person name="Chander A.M."/>
            <person name="Stajich J.E."/>
            <person name="Venkateswaran K."/>
        </authorList>
    </citation>
    <scope>NUCLEOTIDE SEQUENCE [LARGE SCALE GENOMIC DNA]</scope>
    <source>
        <strain evidence="1 2">FJI-L2-BK-P2</strain>
    </source>
</reference>